<dbReference type="Proteomes" id="UP000240535">
    <property type="component" value="Unassembled WGS sequence"/>
</dbReference>
<feature type="transmembrane region" description="Helical" evidence="1">
    <location>
        <begin position="108"/>
        <end position="129"/>
    </location>
</feature>
<dbReference type="PANTHER" id="PTHR42204">
    <property type="entry name" value="INTEGRAL MEMBRANE PROTEIN"/>
    <property type="match status" value="1"/>
</dbReference>
<feature type="transmembrane region" description="Helical" evidence="1">
    <location>
        <begin position="412"/>
        <end position="428"/>
    </location>
</feature>
<reference evidence="4" key="1">
    <citation type="submission" date="2017-10" db="EMBL/GenBank/DDBJ databases">
        <title>Campylobacter species from seals.</title>
        <authorList>
            <person name="Gilbert M.J."/>
            <person name="Zomer A.L."/>
            <person name="Timmerman A.J."/>
            <person name="Duim B."/>
            <person name="Wagenaar J.A."/>
        </authorList>
    </citation>
    <scope>NUCLEOTIDE SEQUENCE [LARGE SCALE GENOMIC DNA]</scope>
    <source>
        <strain evidence="4">17S00004-5</strain>
    </source>
</reference>
<protein>
    <recommendedName>
        <fullName evidence="2">DUF112 domain-containing protein</fullName>
    </recommendedName>
</protein>
<feature type="domain" description="DUF112" evidence="2">
    <location>
        <begin position="12"/>
        <end position="413"/>
    </location>
</feature>
<feature type="transmembrane region" description="Helical" evidence="1">
    <location>
        <begin position="197"/>
        <end position="217"/>
    </location>
</feature>
<keyword evidence="1" id="KW-0472">Membrane</keyword>
<accession>A0A2P8R1C3</accession>
<evidence type="ECO:0000313" key="4">
    <source>
        <dbReference type="Proteomes" id="UP000240535"/>
    </source>
</evidence>
<feature type="transmembrane region" description="Helical" evidence="1">
    <location>
        <begin position="32"/>
        <end position="58"/>
    </location>
</feature>
<feature type="transmembrane region" description="Helical" evidence="1">
    <location>
        <begin position="387"/>
        <end position="405"/>
    </location>
</feature>
<name>A0A2P8R1C3_9BACT</name>
<dbReference type="PANTHER" id="PTHR42204:SF1">
    <property type="entry name" value="INTEGRAL MEMBRANE PROTEIN"/>
    <property type="match status" value="1"/>
</dbReference>
<organism evidence="3 4">
    <name type="scientific">Campylobacter blaseri</name>
    <dbReference type="NCBI Taxonomy" id="2042961"/>
    <lineage>
        <taxon>Bacteria</taxon>
        <taxon>Pseudomonadati</taxon>
        <taxon>Campylobacterota</taxon>
        <taxon>Epsilonproteobacteria</taxon>
        <taxon>Campylobacterales</taxon>
        <taxon>Campylobacteraceae</taxon>
        <taxon>Campylobacter</taxon>
    </lineage>
</organism>
<dbReference type="InterPro" id="IPR002823">
    <property type="entry name" value="DUF112_TM"/>
</dbReference>
<feature type="transmembrane region" description="Helical" evidence="1">
    <location>
        <begin position="70"/>
        <end position="87"/>
    </location>
</feature>
<keyword evidence="1" id="KW-0812">Transmembrane</keyword>
<feature type="transmembrane region" description="Helical" evidence="1">
    <location>
        <begin position="328"/>
        <end position="350"/>
    </location>
</feature>
<feature type="transmembrane region" description="Helical" evidence="1">
    <location>
        <begin position="6"/>
        <end position="25"/>
    </location>
</feature>
<proteinExistence type="predicted"/>
<evidence type="ECO:0000256" key="1">
    <source>
        <dbReference type="SAM" id="Phobius"/>
    </source>
</evidence>
<feature type="transmembrane region" description="Helical" evidence="1">
    <location>
        <begin position="141"/>
        <end position="159"/>
    </location>
</feature>
<sequence length="477" mass="53157">MLYEILLYMIPIITGFGFGIISGLIPGIHTNTICAILLSLFFTTALNDVNVLYIATFIVSAAMTHTFFDIFPSLFLGIPGDEVYALLPGQKMVKRGKGLEALNISISGSLQGFIYSFILCISLFLIIVYYNDKALIRFENIIKENMFLILLTISIFLILTDKNKIFSFFVFIFSGILGVLTLGSPNVPNPNLSAFNGIFPALTGLFGLSGLVLALFARTSPICKQDKNIKLNVITKPRSSLLGSIGGIITGFLPGLGSANAATCMLLIEDFLNKKNINKSESEKEYIASTSAINTSDAVFSIMTIYLIGKSRSGASVAIEQIIPNILINHAMIMLSSMGIAALLSFWLIHKLKYKIIEFFSNIFYKPLTFCIIFFLIFVVYFTTSLWGLFILAISTLLGIMPYIFNVRKGQMMGFFILPTILFFSGYQENIVSYLNLEAKIKIYPELTLYNIIIIFFSAIFLAIFLYRILKRKAIEK</sequence>
<dbReference type="AlphaFoldDB" id="A0A2P8R1C3"/>
<keyword evidence="4" id="KW-1185">Reference proteome</keyword>
<keyword evidence="1" id="KW-1133">Transmembrane helix</keyword>
<gene>
    <name evidence="3" type="ORF">CQ405_04355</name>
</gene>
<feature type="transmembrane region" description="Helical" evidence="1">
    <location>
        <begin position="166"/>
        <end position="185"/>
    </location>
</feature>
<dbReference type="EMBL" id="PDHH01000003">
    <property type="protein sequence ID" value="PSM52291.1"/>
    <property type="molecule type" value="Genomic_DNA"/>
</dbReference>
<dbReference type="Pfam" id="PF01970">
    <property type="entry name" value="TctA"/>
    <property type="match status" value="1"/>
</dbReference>
<comment type="caution">
    <text evidence="3">The sequence shown here is derived from an EMBL/GenBank/DDBJ whole genome shotgun (WGS) entry which is preliminary data.</text>
</comment>
<evidence type="ECO:0000259" key="2">
    <source>
        <dbReference type="Pfam" id="PF01970"/>
    </source>
</evidence>
<feature type="transmembrane region" description="Helical" evidence="1">
    <location>
        <begin position="362"/>
        <end position="381"/>
    </location>
</feature>
<evidence type="ECO:0000313" key="3">
    <source>
        <dbReference type="EMBL" id="PSM52291.1"/>
    </source>
</evidence>
<feature type="transmembrane region" description="Helical" evidence="1">
    <location>
        <begin position="448"/>
        <end position="470"/>
    </location>
</feature>